<dbReference type="AlphaFoldDB" id="A0A1T4X1Q5"/>
<dbReference type="Pfam" id="PF02518">
    <property type="entry name" value="HATPase_c"/>
    <property type="match status" value="1"/>
</dbReference>
<feature type="domain" description="Histidine kinase" evidence="10">
    <location>
        <begin position="421"/>
        <end position="639"/>
    </location>
</feature>
<dbReference type="Gene3D" id="6.10.340.10">
    <property type="match status" value="1"/>
</dbReference>
<dbReference type="PRINTS" id="PR00344">
    <property type="entry name" value="BCTRLSENSOR"/>
</dbReference>
<dbReference type="InterPro" id="IPR003594">
    <property type="entry name" value="HATPase_dom"/>
</dbReference>
<dbReference type="Gene3D" id="3.30.450.20">
    <property type="entry name" value="PAS domain"/>
    <property type="match status" value="1"/>
</dbReference>
<dbReference type="GO" id="GO:0000155">
    <property type="term" value="F:phosphorelay sensor kinase activity"/>
    <property type="evidence" value="ECO:0007669"/>
    <property type="project" value="InterPro"/>
</dbReference>
<evidence type="ECO:0000256" key="9">
    <source>
        <dbReference type="SAM" id="Phobius"/>
    </source>
</evidence>
<keyword evidence="4" id="KW-0597">Phosphoprotein</keyword>
<evidence type="ECO:0000256" key="5">
    <source>
        <dbReference type="ARBA" id="ARBA00022679"/>
    </source>
</evidence>
<evidence type="ECO:0000256" key="4">
    <source>
        <dbReference type="ARBA" id="ARBA00022553"/>
    </source>
</evidence>
<keyword evidence="7" id="KW-0902">Two-component regulatory system</keyword>
<dbReference type="SUPFAM" id="SSF47384">
    <property type="entry name" value="Homodimeric domain of signal transducing histidine kinase"/>
    <property type="match status" value="1"/>
</dbReference>
<dbReference type="EMBL" id="FUYC01000006">
    <property type="protein sequence ID" value="SKA83512.1"/>
    <property type="molecule type" value="Genomic_DNA"/>
</dbReference>
<dbReference type="Gene3D" id="1.10.287.130">
    <property type="match status" value="1"/>
</dbReference>
<dbReference type="EC" id="2.7.13.3" evidence="3"/>
<evidence type="ECO:0000313" key="12">
    <source>
        <dbReference type="EMBL" id="SKA83512.1"/>
    </source>
</evidence>
<dbReference type="Pfam" id="PF00672">
    <property type="entry name" value="HAMP"/>
    <property type="match status" value="1"/>
</dbReference>
<dbReference type="CDD" id="cd00082">
    <property type="entry name" value="HisKA"/>
    <property type="match status" value="1"/>
</dbReference>
<dbReference type="InterPro" id="IPR004358">
    <property type="entry name" value="Sig_transdc_His_kin-like_C"/>
</dbReference>
<dbReference type="InterPro" id="IPR003661">
    <property type="entry name" value="HisK_dim/P_dom"/>
</dbReference>
<dbReference type="SMART" id="SM00388">
    <property type="entry name" value="HisKA"/>
    <property type="match status" value="1"/>
</dbReference>
<evidence type="ECO:0000256" key="7">
    <source>
        <dbReference type="ARBA" id="ARBA00023012"/>
    </source>
</evidence>
<keyword evidence="9" id="KW-1133">Transmembrane helix</keyword>
<dbReference type="FunFam" id="1.10.287.130:FF:000001">
    <property type="entry name" value="Two-component sensor histidine kinase"/>
    <property type="match status" value="1"/>
</dbReference>
<dbReference type="CDD" id="cd06225">
    <property type="entry name" value="HAMP"/>
    <property type="match status" value="1"/>
</dbReference>
<evidence type="ECO:0000256" key="6">
    <source>
        <dbReference type="ARBA" id="ARBA00022777"/>
    </source>
</evidence>
<accession>A0A1T4X1Q5</accession>
<dbReference type="CDD" id="cd00075">
    <property type="entry name" value="HATPase"/>
    <property type="match status" value="1"/>
</dbReference>
<dbReference type="Proteomes" id="UP000190027">
    <property type="component" value="Unassembled WGS sequence"/>
</dbReference>
<evidence type="ECO:0000256" key="1">
    <source>
        <dbReference type="ARBA" id="ARBA00000085"/>
    </source>
</evidence>
<dbReference type="GO" id="GO:0000156">
    <property type="term" value="F:phosphorelay response regulator activity"/>
    <property type="evidence" value="ECO:0007669"/>
    <property type="project" value="TreeGrafter"/>
</dbReference>
<keyword evidence="9" id="KW-0812">Transmembrane</keyword>
<evidence type="ECO:0000256" key="3">
    <source>
        <dbReference type="ARBA" id="ARBA00012438"/>
    </source>
</evidence>
<gene>
    <name evidence="12" type="ORF">SAMN02745704_01657</name>
</gene>
<dbReference type="SMART" id="SM00304">
    <property type="entry name" value="HAMP"/>
    <property type="match status" value="1"/>
</dbReference>
<dbReference type="InterPro" id="IPR036097">
    <property type="entry name" value="HisK_dim/P_sf"/>
</dbReference>
<keyword evidence="13" id="KW-1185">Reference proteome</keyword>
<dbReference type="PANTHER" id="PTHR42878:SF12">
    <property type="entry name" value="SENSOR HISTIDINE KINASE YCBM"/>
    <property type="match status" value="1"/>
</dbReference>
<dbReference type="InterPro" id="IPR036890">
    <property type="entry name" value="HATPase_C_sf"/>
</dbReference>
<comment type="subcellular location">
    <subcellularLocation>
        <location evidence="2">Membrane</location>
    </subcellularLocation>
</comment>
<evidence type="ECO:0000256" key="8">
    <source>
        <dbReference type="ARBA" id="ARBA00023136"/>
    </source>
</evidence>
<dbReference type="FunFam" id="3.30.565.10:FF:000006">
    <property type="entry name" value="Sensor histidine kinase WalK"/>
    <property type="match status" value="1"/>
</dbReference>
<protein>
    <recommendedName>
        <fullName evidence="3">histidine kinase</fullName>
        <ecNumber evidence="3">2.7.13.3</ecNumber>
    </recommendedName>
</protein>
<feature type="transmembrane region" description="Helical" evidence="9">
    <location>
        <begin position="51"/>
        <end position="69"/>
    </location>
</feature>
<dbReference type="PROSITE" id="PS50885">
    <property type="entry name" value="HAMP"/>
    <property type="match status" value="1"/>
</dbReference>
<sequence>MGVFTLRATYCVAAHGPAPQGATNNPNRAYSVEDDPIKESPLKPRSVFTRMLLWAWAVLAASLLALFLVTTFQTRDSIVLEAEERAARELETVKWLLVQHAPFPDTKSFHDWSTQLGHRMGLRLTFVADGQVLADSMVSYEELDALEDHSMRPEIRKATPSSIASSRRYSDTLDREMLYAATELPPVSGLPRGVLRLAVPFSELRGQLASVFDHALWTMSLALAASGILLLMGTRNVGRSVHAFSEMARDIGNGDFSQRIREVPGREFQPLAEAINAMARRIGRHVDTIEEQGGRLRAMFQGMGEGVLVLDQRGRIDSFNRALERLLPEVAKALAKTPLEAGLPLEVQDAVERMLHQEHGATDDTDTPGERLRILLNDTRHLAVTILSFTGHRGGRKLILVFRDVTAEVEHEHALREFVANASHQLRTPLTSIKGYAETLMDAPPSDPEATARFLGIIQRNADHMDGVLASMLKLARSDRAATSSRNTKVSAREILSAAITDMEPRADSAGMRLSVLLPEDDMMVHAESEGLLHVFHNLLANAVNYGHSGADIEVSARSLPEGWSFAVRDHGPGIPAGLEDKVFERFFRGDPNAIDDRGGAGLGLAICRQIVENYGGRIHAERPEDGKGARFVFTLPHA</sequence>
<dbReference type="InterPro" id="IPR035965">
    <property type="entry name" value="PAS-like_dom_sf"/>
</dbReference>
<dbReference type="CDD" id="cd00130">
    <property type="entry name" value="PAS"/>
    <property type="match status" value="1"/>
</dbReference>
<dbReference type="GO" id="GO:0007234">
    <property type="term" value="P:osmosensory signaling via phosphorelay pathway"/>
    <property type="evidence" value="ECO:0007669"/>
    <property type="project" value="TreeGrafter"/>
</dbReference>
<evidence type="ECO:0000313" key="13">
    <source>
        <dbReference type="Proteomes" id="UP000190027"/>
    </source>
</evidence>
<reference evidence="12 13" key="1">
    <citation type="submission" date="2017-02" db="EMBL/GenBank/DDBJ databases">
        <authorList>
            <person name="Peterson S.W."/>
        </authorList>
    </citation>
    <scope>NUCLEOTIDE SEQUENCE [LARGE SCALE GENOMIC DNA]</scope>
    <source>
        <strain evidence="12 13">DSM 16080</strain>
    </source>
</reference>
<dbReference type="InterPro" id="IPR000014">
    <property type="entry name" value="PAS"/>
</dbReference>
<dbReference type="InterPro" id="IPR003660">
    <property type="entry name" value="HAMP_dom"/>
</dbReference>
<keyword evidence="8 9" id="KW-0472">Membrane</keyword>
<keyword evidence="6 12" id="KW-0418">Kinase</keyword>
<evidence type="ECO:0000259" key="11">
    <source>
        <dbReference type="PROSITE" id="PS50885"/>
    </source>
</evidence>
<dbReference type="SMART" id="SM00387">
    <property type="entry name" value="HATPase_c"/>
    <property type="match status" value="1"/>
</dbReference>
<dbReference type="PROSITE" id="PS50109">
    <property type="entry name" value="HIS_KIN"/>
    <property type="match status" value="1"/>
</dbReference>
<comment type="catalytic activity">
    <reaction evidence="1">
        <text>ATP + protein L-histidine = ADP + protein N-phospho-L-histidine.</text>
        <dbReference type="EC" id="2.7.13.3"/>
    </reaction>
</comment>
<keyword evidence="5" id="KW-0808">Transferase</keyword>
<dbReference type="PANTHER" id="PTHR42878">
    <property type="entry name" value="TWO-COMPONENT HISTIDINE KINASE"/>
    <property type="match status" value="1"/>
</dbReference>
<dbReference type="STRING" id="1121449.SAMN02745704_01657"/>
<dbReference type="Gene3D" id="3.30.565.10">
    <property type="entry name" value="Histidine kinase-like ATPase, C-terminal domain"/>
    <property type="match status" value="1"/>
</dbReference>
<dbReference type="SUPFAM" id="SSF55874">
    <property type="entry name" value="ATPase domain of HSP90 chaperone/DNA topoisomerase II/histidine kinase"/>
    <property type="match status" value="1"/>
</dbReference>
<proteinExistence type="predicted"/>
<evidence type="ECO:0000259" key="10">
    <source>
        <dbReference type="PROSITE" id="PS50109"/>
    </source>
</evidence>
<dbReference type="InterPro" id="IPR050351">
    <property type="entry name" value="BphY/WalK/GraS-like"/>
</dbReference>
<dbReference type="InterPro" id="IPR005467">
    <property type="entry name" value="His_kinase_dom"/>
</dbReference>
<dbReference type="GO" id="GO:0030295">
    <property type="term" value="F:protein kinase activator activity"/>
    <property type="evidence" value="ECO:0007669"/>
    <property type="project" value="TreeGrafter"/>
</dbReference>
<dbReference type="GO" id="GO:0016020">
    <property type="term" value="C:membrane"/>
    <property type="evidence" value="ECO:0007669"/>
    <property type="project" value="UniProtKB-SubCell"/>
</dbReference>
<name>A0A1T4X1Q5_9BACT</name>
<dbReference type="Pfam" id="PF00512">
    <property type="entry name" value="HisKA"/>
    <property type="match status" value="1"/>
</dbReference>
<evidence type="ECO:0000256" key="2">
    <source>
        <dbReference type="ARBA" id="ARBA00004370"/>
    </source>
</evidence>
<organism evidence="12 13">
    <name type="scientific">Paucidesulfovibrio gracilis DSM 16080</name>
    <dbReference type="NCBI Taxonomy" id="1121449"/>
    <lineage>
        <taxon>Bacteria</taxon>
        <taxon>Pseudomonadati</taxon>
        <taxon>Thermodesulfobacteriota</taxon>
        <taxon>Desulfovibrionia</taxon>
        <taxon>Desulfovibrionales</taxon>
        <taxon>Desulfovibrionaceae</taxon>
        <taxon>Paucidesulfovibrio</taxon>
    </lineage>
</organism>
<dbReference type="SUPFAM" id="SSF55785">
    <property type="entry name" value="PYP-like sensor domain (PAS domain)"/>
    <property type="match status" value="1"/>
</dbReference>
<feature type="domain" description="HAMP" evidence="11">
    <location>
        <begin position="235"/>
        <end position="287"/>
    </location>
</feature>